<dbReference type="Proteomes" id="UP000666915">
    <property type="component" value="Unassembled WGS sequence"/>
</dbReference>
<evidence type="ECO:0000313" key="3">
    <source>
        <dbReference type="Proteomes" id="UP000666915"/>
    </source>
</evidence>
<keyword evidence="3" id="KW-1185">Reference proteome</keyword>
<protein>
    <submittedName>
        <fullName evidence="2">Uncharacterized protein</fullName>
    </submittedName>
</protein>
<proteinExistence type="predicted"/>
<organism evidence="2 3">
    <name type="scientific">Actinomadura nitritigenes</name>
    <dbReference type="NCBI Taxonomy" id="134602"/>
    <lineage>
        <taxon>Bacteria</taxon>
        <taxon>Bacillati</taxon>
        <taxon>Actinomycetota</taxon>
        <taxon>Actinomycetes</taxon>
        <taxon>Streptosporangiales</taxon>
        <taxon>Thermomonosporaceae</taxon>
        <taxon>Actinomadura</taxon>
    </lineage>
</organism>
<sequence>MSAVFLFVSPAALDERTWSDWRRMTRSASWPPPGAGTRYGEAPLADRGGARAGLDPLDRLEGAIAGSRFNPGVMRRLPEFARRVREAFDWGAVQGKVSAAAWALVSSRDGLVVATAVAVDLAADELAARLDHAEARRRFDAAAFGGRPAAGLSEAAGFARALGLPVTGAVIRPEATQLLCLVETPDAPPTPLTHIHEEEEGDAHNAADELELAPALASYLHVGFSYTTAMGSTLRTLLLLAPLAIKTQALWFMQRELRTRILAIDFDRVRQERRETAGLLLAFQQLRFELHLWDSEIEAYRNALVPWQARVFDRYVAGWGMRENHVRLTGLVDHVCDLLRSSAERFDSRLRARQADILAVIGIIQLVGIASSVSGYFDLAALSHAHVRTVARTPEFAAFVYLLPAVTGIVIIALIAAARHRRW</sequence>
<comment type="caution">
    <text evidence="2">The sequence shown here is derived from an EMBL/GenBank/DDBJ whole genome shotgun (WGS) entry which is preliminary data.</text>
</comment>
<keyword evidence="1" id="KW-0812">Transmembrane</keyword>
<feature type="transmembrane region" description="Helical" evidence="1">
    <location>
        <begin position="234"/>
        <end position="253"/>
    </location>
</feature>
<reference evidence="2 3" key="1">
    <citation type="submission" date="2021-03" db="EMBL/GenBank/DDBJ databases">
        <authorList>
            <person name="Kanchanasin P."/>
            <person name="Saeng-In P."/>
            <person name="Phongsopitanun W."/>
            <person name="Yuki M."/>
            <person name="Kudo T."/>
            <person name="Ohkuma M."/>
            <person name="Tanasupawat S."/>
        </authorList>
    </citation>
    <scope>NUCLEOTIDE SEQUENCE [LARGE SCALE GENOMIC DNA]</scope>
    <source>
        <strain evidence="2 3">L46</strain>
    </source>
</reference>
<feature type="transmembrane region" description="Helical" evidence="1">
    <location>
        <begin position="397"/>
        <end position="418"/>
    </location>
</feature>
<gene>
    <name evidence="2" type="ORF">J4557_41420</name>
</gene>
<dbReference type="RefSeq" id="WP_208272308.1">
    <property type="nucleotide sequence ID" value="NZ_BAAAGM010000025.1"/>
</dbReference>
<dbReference type="EMBL" id="JAGEOK010000039">
    <property type="protein sequence ID" value="MBO2444001.1"/>
    <property type="molecule type" value="Genomic_DNA"/>
</dbReference>
<evidence type="ECO:0000313" key="2">
    <source>
        <dbReference type="EMBL" id="MBO2444001.1"/>
    </source>
</evidence>
<keyword evidence="1" id="KW-1133">Transmembrane helix</keyword>
<evidence type="ECO:0000256" key="1">
    <source>
        <dbReference type="SAM" id="Phobius"/>
    </source>
</evidence>
<keyword evidence="1" id="KW-0472">Membrane</keyword>
<feature type="transmembrane region" description="Helical" evidence="1">
    <location>
        <begin position="357"/>
        <end position="377"/>
    </location>
</feature>
<accession>A0ABS3RCV6</accession>
<name>A0ABS3RCV6_9ACTN</name>